<dbReference type="AlphaFoldDB" id="A0A7W8F2A0"/>
<name>A0A7W8F2A0_STREU</name>
<dbReference type="SUPFAM" id="SSF57938">
    <property type="entry name" value="DnaJ/Hsp40 cysteine-rich domain"/>
    <property type="match status" value="1"/>
</dbReference>
<evidence type="ECO:0000256" key="1">
    <source>
        <dbReference type="SAM" id="MobiDB-lite"/>
    </source>
</evidence>
<dbReference type="EMBL" id="JACHJF010000003">
    <property type="protein sequence ID" value="MBB5118036.1"/>
    <property type="molecule type" value="Genomic_DNA"/>
</dbReference>
<comment type="caution">
    <text evidence="2">The sequence shown here is derived from an EMBL/GenBank/DDBJ whole genome shotgun (WGS) entry which is preliminary data.</text>
</comment>
<dbReference type="Proteomes" id="UP000528608">
    <property type="component" value="Unassembled WGS sequence"/>
</dbReference>
<evidence type="ECO:0000313" key="3">
    <source>
        <dbReference type="Proteomes" id="UP000528608"/>
    </source>
</evidence>
<proteinExistence type="predicted"/>
<gene>
    <name evidence="2" type="ORF">FHS36_001457</name>
</gene>
<sequence>MQPKDNSGPEPTDELCMTCQWCTGSGFVQRSLLHVPGPDPFGGEGESAVRAGQCKHCRGSGVYDSELDPTLEHWRREAAEEGPQEDTTGAAGAD</sequence>
<organism evidence="2 3">
    <name type="scientific">Streptomyces eurocidicus</name>
    <name type="common">Streptoverticillium eurocidicus</name>
    <dbReference type="NCBI Taxonomy" id="66423"/>
    <lineage>
        <taxon>Bacteria</taxon>
        <taxon>Bacillati</taxon>
        <taxon>Actinomycetota</taxon>
        <taxon>Actinomycetes</taxon>
        <taxon>Kitasatosporales</taxon>
        <taxon>Streptomycetaceae</taxon>
        <taxon>Streptomyces</taxon>
    </lineage>
</organism>
<feature type="region of interest" description="Disordered" evidence="1">
    <location>
        <begin position="74"/>
        <end position="94"/>
    </location>
</feature>
<dbReference type="RefSeq" id="WP_244926977.1">
    <property type="nucleotide sequence ID" value="NZ_JACHJF010000003.1"/>
</dbReference>
<evidence type="ECO:0000313" key="2">
    <source>
        <dbReference type="EMBL" id="MBB5118036.1"/>
    </source>
</evidence>
<reference evidence="2 3" key="1">
    <citation type="submission" date="2020-08" db="EMBL/GenBank/DDBJ databases">
        <title>Genomic Encyclopedia of Type Strains, Phase III (KMG-III): the genomes of soil and plant-associated and newly described type strains.</title>
        <authorList>
            <person name="Whitman W."/>
        </authorList>
    </citation>
    <scope>NUCLEOTIDE SEQUENCE [LARGE SCALE GENOMIC DNA]</scope>
    <source>
        <strain evidence="2 3">CECT 3259</strain>
    </source>
</reference>
<protein>
    <submittedName>
        <fullName evidence="2">DnaJ-class molecular chaperone</fullName>
    </submittedName>
</protein>
<dbReference type="InterPro" id="IPR036410">
    <property type="entry name" value="HSP_DnaJ_Cys-rich_dom_sf"/>
</dbReference>
<accession>A0A7W8F2A0</accession>